<accession>A0A5J4RFT3</accession>
<dbReference type="Gene3D" id="3.40.50.300">
    <property type="entry name" value="P-loop containing nucleotide triphosphate hydrolases"/>
    <property type="match status" value="1"/>
</dbReference>
<dbReference type="EMBL" id="SNRY01001326">
    <property type="protein sequence ID" value="KAA6331783.1"/>
    <property type="molecule type" value="Genomic_DNA"/>
</dbReference>
<reference evidence="1" key="1">
    <citation type="submission" date="2019-03" db="EMBL/GenBank/DDBJ databases">
        <title>Single cell metagenomics reveals metabolic interactions within the superorganism composed of flagellate Streblomastix strix and complex community of Bacteroidetes bacteria on its surface.</title>
        <authorList>
            <person name="Treitli S.C."/>
            <person name="Kolisko M."/>
            <person name="Husnik F."/>
            <person name="Keeling P."/>
            <person name="Hampl V."/>
        </authorList>
    </citation>
    <scope>NUCLEOTIDE SEQUENCE</scope>
    <source>
        <strain evidence="1">STM</strain>
    </source>
</reference>
<dbReference type="SUPFAM" id="SSF52540">
    <property type="entry name" value="P-loop containing nucleoside triphosphate hydrolases"/>
    <property type="match status" value="1"/>
</dbReference>
<dbReference type="AlphaFoldDB" id="A0A5J4RFT3"/>
<name>A0A5J4RFT3_9ZZZZ</name>
<dbReference type="InterPro" id="IPR027417">
    <property type="entry name" value="P-loop_NTPase"/>
</dbReference>
<comment type="caution">
    <text evidence="1">The sequence shown here is derived from an EMBL/GenBank/DDBJ whole genome shotgun (WGS) entry which is preliminary data.</text>
</comment>
<sequence length="630" mass="75084">MDKKITNRIKQYLQIETNYAIIINGDYGIGKTYYIKNKLFPEVRDVEVPNSSKKEKYIPVLISLFGAKSIESIQDNFFFELYPILKKKAVKFLAGLGNRTLKYFTDSELKDVFSDVGTDSETLTNYGKILLCIDDVDRISEDLSIKDVFGFINNLVENLNAKVIIIANEDELRKQYNNGKEEIDAYSFLREKVIGISIQFSPNIEETYDEIIKKKYESERSQYYNFLEENRKYIVEQICINRHNLRNLLFFIEQFKIVYDELLVFFQENSEYQKLQTEIELSILTFSLPVSIEYKLGKINSSNFQKIESVFTTYYSSLMLSKLINPEKGENKQEKSYLDLFYEKYFNNSKIKANYYNSVFNYIIGKQGFNIDFLKEEIRTIYKIENNEIPQRETLLKELNYWNCINLSTKEYFSLTRELFIFADRGEFDLSQYATVFHYAIRFDNPLHLNVDNLVKRFRRGIVRGISRYTYQAHLKMRMSIDKSAEYYENLRDIIVFCNEINDGIQRKDNLNKVDDIFRLFKADFPAFYEKTSSSEFHLSPIFTQIKFSEIWKVIKSMKHSDIIDLAFYFENRYRPHIYEKIFPEKYFVFELKSNLESKINNPRTNKMKRIAYKFLISKLEQSLENFPKE</sequence>
<gene>
    <name evidence="1" type="ORF">EZS27_019647</name>
</gene>
<organism evidence="1">
    <name type="scientific">termite gut metagenome</name>
    <dbReference type="NCBI Taxonomy" id="433724"/>
    <lineage>
        <taxon>unclassified sequences</taxon>
        <taxon>metagenomes</taxon>
        <taxon>organismal metagenomes</taxon>
    </lineage>
</organism>
<protein>
    <submittedName>
        <fullName evidence="1">Uncharacterized protein</fullName>
    </submittedName>
</protein>
<evidence type="ECO:0000313" key="1">
    <source>
        <dbReference type="EMBL" id="KAA6331783.1"/>
    </source>
</evidence>
<proteinExistence type="predicted"/>